<keyword evidence="3 11" id="KW-0050">Antiport</keyword>
<gene>
    <name evidence="11 12" type="primary">nhaA</name>
    <name evidence="12" type="ORF">FOE78_03545</name>
</gene>
<feature type="transmembrane region" description="Helical" evidence="11">
    <location>
        <begin position="21"/>
        <end position="39"/>
    </location>
</feature>
<comment type="similarity">
    <text evidence="11">Belongs to the NhaA Na(+)/H(+) (TC 2.A.33) antiporter family.</text>
</comment>
<dbReference type="InterPro" id="IPR023171">
    <property type="entry name" value="Na/H_antiporter_dom_sf"/>
</dbReference>
<comment type="function">
    <text evidence="11">Na(+)/H(+) antiporter that extrudes sodium in exchange for external protons.</text>
</comment>
<accession>A0A516Q531</accession>
<dbReference type="Proteomes" id="UP000319263">
    <property type="component" value="Chromosome"/>
</dbReference>
<feature type="transmembrane region" description="Helical" evidence="11">
    <location>
        <begin position="180"/>
        <end position="196"/>
    </location>
</feature>
<keyword evidence="6 11" id="KW-1133">Transmembrane helix</keyword>
<evidence type="ECO:0000256" key="8">
    <source>
        <dbReference type="ARBA" id="ARBA00023065"/>
    </source>
</evidence>
<dbReference type="PANTHER" id="PTHR30341">
    <property type="entry name" value="SODIUM ION/PROTON ANTIPORTER NHAA-RELATED"/>
    <property type="match status" value="1"/>
</dbReference>
<keyword evidence="7 11" id="KW-0915">Sodium</keyword>
<reference evidence="12 13" key="1">
    <citation type="submission" date="2019-07" db="EMBL/GenBank/DDBJ databases">
        <title>Microlunatus dokdonensis sp. nov. isolated from the rhizospheric soil of the wild plant Elymus tsukushiensis.</title>
        <authorList>
            <person name="Ghim S.-Y."/>
            <person name="Hwang Y.-J."/>
            <person name="Son J.-S."/>
            <person name="Shin J.-H."/>
        </authorList>
    </citation>
    <scope>NUCLEOTIDE SEQUENCE [LARGE SCALE GENOMIC DNA]</scope>
    <source>
        <strain evidence="12 13">KUDC0627</strain>
    </source>
</reference>
<evidence type="ECO:0000256" key="9">
    <source>
        <dbReference type="ARBA" id="ARBA00023136"/>
    </source>
</evidence>
<feature type="transmembrane region" description="Helical" evidence="11">
    <location>
        <begin position="362"/>
        <end position="380"/>
    </location>
</feature>
<dbReference type="GO" id="GO:0005886">
    <property type="term" value="C:plasma membrane"/>
    <property type="evidence" value="ECO:0007669"/>
    <property type="project" value="UniProtKB-SubCell"/>
</dbReference>
<dbReference type="Gene3D" id="1.20.1530.10">
    <property type="entry name" value="Na+/H+ antiporter like domain"/>
    <property type="match status" value="1"/>
</dbReference>
<proteinExistence type="inferred from homology"/>
<sequence>MIFGAGPDRRTIAEILRDETFGGVLMLVAAAVALIWANLDHASYDLVRDVRLGPLSLEHWASDGLLAIFFFVAGLELKRELTVGSLSRPADALVPIVAAVCGMVMPAVVFLLINLPARGGRPEGWAIPMATDIAFALAILGVVGRGLPASLRAFLLTLAIVDDLGTIAVIATVFTDTIRLGWLLGAAGCVLLWWLLQRRRIDRWWIFLPLGVLAWVCTLQSGVHATIAGVAIGLVTRSGLREDHPPVERWEHVWRPVSSAVAVPLFALLSAGVSLSPRVLAQLVHEPLAIGVVAGLVLGKTIGVFGGAYLTARFTRAELAPGLRWREVFSVAVLAGVGFTVALLVSDLAFPDDPGLAEHAKTAVLIGSVLAGILATISLTRRSRSRRRVSNVD</sequence>
<dbReference type="AlphaFoldDB" id="A0A516Q531"/>
<feature type="transmembrane region" description="Helical" evidence="11">
    <location>
        <begin position="59"/>
        <end position="77"/>
    </location>
</feature>
<evidence type="ECO:0000256" key="4">
    <source>
        <dbReference type="ARBA" id="ARBA00022475"/>
    </source>
</evidence>
<evidence type="ECO:0000256" key="11">
    <source>
        <dbReference type="HAMAP-Rule" id="MF_01844"/>
    </source>
</evidence>
<feature type="transmembrane region" description="Helical" evidence="11">
    <location>
        <begin position="288"/>
        <end position="310"/>
    </location>
</feature>
<comment type="catalytic activity">
    <reaction evidence="11">
        <text>Na(+)(in) + 2 H(+)(out) = Na(+)(out) + 2 H(+)(in)</text>
        <dbReference type="Rhea" id="RHEA:29251"/>
        <dbReference type="ChEBI" id="CHEBI:15378"/>
        <dbReference type="ChEBI" id="CHEBI:29101"/>
    </reaction>
</comment>
<feature type="transmembrane region" description="Helical" evidence="11">
    <location>
        <begin position="89"/>
        <end position="113"/>
    </location>
</feature>
<evidence type="ECO:0000256" key="6">
    <source>
        <dbReference type="ARBA" id="ARBA00022989"/>
    </source>
</evidence>
<keyword evidence="2 11" id="KW-0813">Transport</keyword>
<dbReference type="KEGG" id="mik:FOE78_03545"/>
<evidence type="ECO:0000256" key="10">
    <source>
        <dbReference type="ARBA" id="ARBA00023201"/>
    </source>
</evidence>
<keyword evidence="4 11" id="KW-1003">Cell membrane</keyword>
<feature type="transmembrane region" description="Helical" evidence="11">
    <location>
        <begin position="155"/>
        <end position="174"/>
    </location>
</feature>
<evidence type="ECO:0000256" key="1">
    <source>
        <dbReference type="ARBA" id="ARBA00004429"/>
    </source>
</evidence>
<organism evidence="12 13">
    <name type="scientific">Microlunatus elymi</name>
    <dbReference type="NCBI Taxonomy" id="2596828"/>
    <lineage>
        <taxon>Bacteria</taxon>
        <taxon>Bacillati</taxon>
        <taxon>Actinomycetota</taxon>
        <taxon>Actinomycetes</taxon>
        <taxon>Propionibacteriales</taxon>
        <taxon>Propionibacteriaceae</taxon>
        <taxon>Microlunatus</taxon>
    </lineage>
</organism>
<keyword evidence="10 11" id="KW-0739">Sodium transport</keyword>
<evidence type="ECO:0000256" key="3">
    <source>
        <dbReference type="ARBA" id="ARBA00022449"/>
    </source>
</evidence>
<evidence type="ECO:0000256" key="5">
    <source>
        <dbReference type="ARBA" id="ARBA00022692"/>
    </source>
</evidence>
<protein>
    <recommendedName>
        <fullName evidence="11">Na(+)/H(+) antiporter NhaA</fullName>
    </recommendedName>
    <alternativeName>
        <fullName evidence="11">Sodium/proton antiporter NhaA</fullName>
    </alternativeName>
</protein>
<dbReference type="EMBL" id="CP041692">
    <property type="protein sequence ID" value="QDP98549.1"/>
    <property type="molecule type" value="Genomic_DNA"/>
</dbReference>
<evidence type="ECO:0000256" key="2">
    <source>
        <dbReference type="ARBA" id="ARBA00022448"/>
    </source>
</evidence>
<keyword evidence="5 11" id="KW-0812">Transmembrane</keyword>
<dbReference type="HAMAP" id="MF_01844">
    <property type="entry name" value="NhaA"/>
    <property type="match status" value="1"/>
</dbReference>
<dbReference type="PANTHER" id="PTHR30341:SF0">
    <property type="entry name" value="NA(+)_H(+) ANTIPORTER NHAA"/>
    <property type="match status" value="1"/>
</dbReference>
<keyword evidence="8 11" id="KW-0406">Ion transport</keyword>
<evidence type="ECO:0000256" key="7">
    <source>
        <dbReference type="ARBA" id="ARBA00023053"/>
    </source>
</evidence>
<feature type="transmembrane region" description="Helical" evidence="11">
    <location>
        <begin position="125"/>
        <end position="143"/>
    </location>
</feature>
<dbReference type="NCBIfam" id="TIGR00773">
    <property type="entry name" value="NhaA"/>
    <property type="match status" value="1"/>
</dbReference>
<dbReference type="GO" id="GO:0015385">
    <property type="term" value="F:sodium:proton antiporter activity"/>
    <property type="evidence" value="ECO:0007669"/>
    <property type="project" value="UniProtKB-UniRule"/>
</dbReference>
<keyword evidence="9 11" id="KW-0472">Membrane</keyword>
<dbReference type="InterPro" id="IPR004670">
    <property type="entry name" value="NhaA"/>
</dbReference>
<dbReference type="OrthoDB" id="117402at2"/>
<evidence type="ECO:0000313" key="13">
    <source>
        <dbReference type="Proteomes" id="UP000319263"/>
    </source>
</evidence>
<dbReference type="GO" id="GO:0006885">
    <property type="term" value="P:regulation of pH"/>
    <property type="evidence" value="ECO:0007669"/>
    <property type="project" value="UniProtKB-UniRule"/>
</dbReference>
<name>A0A516Q531_9ACTN</name>
<comment type="subcellular location">
    <subcellularLocation>
        <location evidence="1">Cell inner membrane</location>
        <topology evidence="1">Multi-pass membrane protein</topology>
    </subcellularLocation>
    <subcellularLocation>
        <location evidence="11">Cell membrane</location>
        <topology evidence="11">Multi-pass membrane protein</topology>
    </subcellularLocation>
</comment>
<keyword evidence="13" id="KW-1185">Reference proteome</keyword>
<dbReference type="Pfam" id="PF06965">
    <property type="entry name" value="Na_H_antiport_1"/>
    <property type="match status" value="1"/>
</dbReference>
<feature type="transmembrane region" description="Helical" evidence="11">
    <location>
        <begin position="331"/>
        <end position="350"/>
    </location>
</feature>
<evidence type="ECO:0000313" key="12">
    <source>
        <dbReference type="EMBL" id="QDP98549.1"/>
    </source>
</evidence>